<evidence type="ECO:0000313" key="1">
    <source>
        <dbReference type="EMBL" id="OCK86248.1"/>
    </source>
</evidence>
<organism evidence="1 2">
    <name type="scientific">Lepidopterella palustris CBS 459.81</name>
    <dbReference type="NCBI Taxonomy" id="1314670"/>
    <lineage>
        <taxon>Eukaryota</taxon>
        <taxon>Fungi</taxon>
        <taxon>Dikarya</taxon>
        <taxon>Ascomycota</taxon>
        <taxon>Pezizomycotina</taxon>
        <taxon>Dothideomycetes</taxon>
        <taxon>Pleosporomycetidae</taxon>
        <taxon>Mytilinidiales</taxon>
        <taxon>Argynnaceae</taxon>
        <taxon>Lepidopterella</taxon>
    </lineage>
</organism>
<accession>A0A8E2EMJ3</accession>
<dbReference type="AlphaFoldDB" id="A0A8E2EMJ3"/>
<keyword evidence="2" id="KW-1185">Reference proteome</keyword>
<dbReference type="Proteomes" id="UP000250266">
    <property type="component" value="Unassembled WGS sequence"/>
</dbReference>
<evidence type="ECO:0000313" key="2">
    <source>
        <dbReference type="Proteomes" id="UP000250266"/>
    </source>
</evidence>
<reference evidence="1 2" key="1">
    <citation type="journal article" date="2016" name="Nat. Commun.">
        <title>Ectomycorrhizal ecology is imprinted in the genome of the dominant symbiotic fungus Cenococcum geophilum.</title>
        <authorList>
            <consortium name="DOE Joint Genome Institute"/>
            <person name="Peter M."/>
            <person name="Kohler A."/>
            <person name="Ohm R.A."/>
            <person name="Kuo A."/>
            <person name="Krutzmann J."/>
            <person name="Morin E."/>
            <person name="Arend M."/>
            <person name="Barry K.W."/>
            <person name="Binder M."/>
            <person name="Choi C."/>
            <person name="Clum A."/>
            <person name="Copeland A."/>
            <person name="Grisel N."/>
            <person name="Haridas S."/>
            <person name="Kipfer T."/>
            <person name="LaButti K."/>
            <person name="Lindquist E."/>
            <person name="Lipzen A."/>
            <person name="Maire R."/>
            <person name="Meier B."/>
            <person name="Mihaltcheva S."/>
            <person name="Molinier V."/>
            <person name="Murat C."/>
            <person name="Poggeler S."/>
            <person name="Quandt C.A."/>
            <person name="Sperisen C."/>
            <person name="Tritt A."/>
            <person name="Tisserant E."/>
            <person name="Crous P.W."/>
            <person name="Henrissat B."/>
            <person name="Nehls U."/>
            <person name="Egli S."/>
            <person name="Spatafora J.W."/>
            <person name="Grigoriev I.V."/>
            <person name="Martin F.M."/>
        </authorList>
    </citation>
    <scope>NUCLEOTIDE SEQUENCE [LARGE SCALE GENOMIC DNA]</scope>
    <source>
        <strain evidence="1 2">CBS 459.81</strain>
    </source>
</reference>
<name>A0A8E2EMJ3_9PEZI</name>
<proteinExistence type="predicted"/>
<sequence>MLPPRDGIMKPRYAGRGPYHSNWESWCETRSLIEGVTDGRVPGLPNDILTSQECEASTFNGYYTAVILPPTALLLTKGSKSSKKGSGASTIRQAFLIFLTTTLTGRTSSDVLSCCTSKAITGTSRRWGPVGAGSPSSTKKPPRRVNWLFDFLTDMEPCCPEPFGGLRRRMAIWNSVNSVCARGRSWMILVRL</sequence>
<gene>
    <name evidence="1" type="ORF">K432DRAFT_111017</name>
</gene>
<protein>
    <submittedName>
        <fullName evidence="1">Uncharacterized protein</fullName>
    </submittedName>
</protein>
<dbReference type="EMBL" id="KV744807">
    <property type="protein sequence ID" value="OCK86248.1"/>
    <property type="molecule type" value="Genomic_DNA"/>
</dbReference>